<dbReference type="GO" id="GO:0005816">
    <property type="term" value="C:spindle pole body"/>
    <property type="evidence" value="ECO:0007669"/>
    <property type="project" value="UniProtKB-ARBA"/>
</dbReference>
<dbReference type="Pfam" id="PF17681">
    <property type="entry name" value="GCP_N_terminal"/>
    <property type="match status" value="1"/>
</dbReference>
<keyword evidence="4 5" id="KW-0206">Cytoskeleton</keyword>
<dbReference type="Proteomes" id="UP001140453">
    <property type="component" value="Unassembled WGS sequence"/>
</dbReference>
<keyword evidence="2 5" id="KW-0963">Cytoplasm</keyword>
<reference evidence="9" key="1">
    <citation type="submission" date="2022-10" db="EMBL/GenBank/DDBJ databases">
        <title>Tapping the CABI collections for fungal endophytes: first genome assemblies for Collariella, Neodidymelliopsis, Ascochyta clinopodiicola, Didymella pomorum, Didymosphaeria variabile, Neocosmospora piperis and Neocucurbitaria cava.</title>
        <authorList>
            <person name="Hill R."/>
        </authorList>
    </citation>
    <scope>NUCLEOTIDE SEQUENCE</scope>
    <source>
        <strain evidence="9">IMI 355082</strain>
    </source>
</reference>
<dbReference type="GO" id="GO:0000930">
    <property type="term" value="C:gamma-tubulin complex"/>
    <property type="evidence" value="ECO:0007669"/>
    <property type="project" value="TreeGrafter"/>
</dbReference>
<accession>A0A9W8YTS8</accession>
<sequence length="940" mass="105646">MASFATEGESVADLFRQPDFWKSSELSDTPPPLAKDFFDLVLKDGRVKPSSPPVRNEGFFKPPSDLNGGSKFEPPSVGLSGNIDDVSMDDVNSEPDEDLWMNHDVAPVDSPQFKTWDGFELSQSNLRLRSFITEAGASAYDAFLASKGDQIGLQPSKSCPILEPRGFVACLLALSLGRESILFAWTPGKKVFVATLELVKIPGYSAGSLLGITRLCSWCGEAYRRLQAFVDKTYTTNATPSRVALANALDRLLLVVQDELGARGIQTRSVLQLQSLVRPVYALLSYLQRLISKIKRSTTDSALLSLVYTEAQSAELSEPFLRNTMGELLRMVSKPWTDLVEEWVGLKKEEGIPITKDGPGKGFVRVDDSMWVDDQGFELAEPDYFLDMDNMPTFVPDELAQAIFETGRNLRFIKSYHPQNPLSSHSAIAAAKAPSLEWEYDWESITRVEQKALDFHRAVSETLRKSRAMAKDAHQHVPDKLTLDNKTVLQFFGKDVASLEESVLASMALLDQPVQKPEPWDKISKIVRNQLFKIRDGSVTVGTEFSPHWSLIPLVSFGPLIYAQARLVNRECLRLLFLEHNLREHLRLQRAFQLLGNGVFSSHLTNALFNPDMDATERQAGIGRSGGNMGLRLASRDNWPPASSELRLALMGVLQDSYVTGWKKTTSSTTEPTELPGDLSFAIRDLTPEEVEACMDPDSLEALDFLRMSYKPPSPLFPIMTPAILVKYDKIFKLLLRVLRMLFVIDQLFRDVSSAVSHWANVDNASLRFRIEAHHFVSNVARYFFDTGIEKPWHDFEVWLDKIEKNLAEKSDATVHSSTVSPDRLGERHERALDEIMTALLLKKRQQPILKLLEEIFALILRFAKKARLRAEGIEVPDQETKDLYKPFREKVEVFVTVCRGMTEKAGYGQKRDGAGGRAAENPIVMLLLMLDMSNYFAKR</sequence>
<keyword evidence="3 5" id="KW-0493">Microtubule</keyword>
<keyword evidence="10" id="KW-1185">Reference proteome</keyword>
<dbReference type="InterPro" id="IPR040457">
    <property type="entry name" value="GCP_C"/>
</dbReference>
<dbReference type="Pfam" id="PF04130">
    <property type="entry name" value="GCP_C_terminal"/>
    <property type="match status" value="1"/>
</dbReference>
<proteinExistence type="inferred from homology"/>
<dbReference type="AlphaFoldDB" id="A0A9W8YTS8"/>
<dbReference type="GO" id="GO:0007020">
    <property type="term" value="P:microtubule nucleation"/>
    <property type="evidence" value="ECO:0007669"/>
    <property type="project" value="InterPro"/>
</dbReference>
<comment type="caution">
    <text evidence="9">The sequence shown here is derived from an EMBL/GenBank/DDBJ whole genome shotgun (WGS) entry which is preliminary data.</text>
</comment>
<evidence type="ECO:0000313" key="9">
    <source>
        <dbReference type="EMBL" id="KAJ4390028.1"/>
    </source>
</evidence>
<protein>
    <recommendedName>
        <fullName evidence="5">Spindle pole body component</fullName>
    </recommendedName>
</protein>
<dbReference type="GO" id="GO:0051225">
    <property type="term" value="P:spindle assembly"/>
    <property type="evidence" value="ECO:0007669"/>
    <property type="project" value="TreeGrafter"/>
</dbReference>
<dbReference type="GO" id="GO:0031122">
    <property type="term" value="P:cytoplasmic microtubule organization"/>
    <property type="evidence" value="ECO:0007669"/>
    <property type="project" value="TreeGrafter"/>
</dbReference>
<comment type="similarity">
    <text evidence="1 5">Belongs to the TUBGCP family.</text>
</comment>
<organism evidence="9 10">
    <name type="scientific">Gnomoniopsis smithogilvyi</name>
    <dbReference type="NCBI Taxonomy" id="1191159"/>
    <lineage>
        <taxon>Eukaryota</taxon>
        <taxon>Fungi</taxon>
        <taxon>Dikarya</taxon>
        <taxon>Ascomycota</taxon>
        <taxon>Pezizomycotina</taxon>
        <taxon>Sordariomycetes</taxon>
        <taxon>Sordariomycetidae</taxon>
        <taxon>Diaporthales</taxon>
        <taxon>Gnomoniaceae</taxon>
        <taxon>Gnomoniopsis</taxon>
    </lineage>
</organism>
<evidence type="ECO:0000313" key="10">
    <source>
        <dbReference type="Proteomes" id="UP001140453"/>
    </source>
</evidence>
<evidence type="ECO:0000256" key="2">
    <source>
        <dbReference type="ARBA" id="ARBA00022490"/>
    </source>
</evidence>
<feature type="domain" description="Gamma tubulin complex component C-terminal" evidence="7">
    <location>
        <begin position="582"/>
        <end position="937"/>
    </location>
</feature>
<dbReference type="GO" id="GO:0043015">
    <property type="term" value="F:gamma-tubulin binding"/>
    <property type="evidence" value="ECO:0007669"/>
    <property type="project" value="InterPro"/>
</dbReference>
<dbReference type="InterPro" id="IPR041470">
    <property type="entry name" value="GCP_N"/>
</dbReference>
<dbReference type="GO" id="GO:0051011">
    <property type="term" value="F:microtubule minus-end binding"/>
    <property type="evidence" value="ECO:0007669"/>
    <property type="project" value="TreeGrafter"/>
</dbReference>
<dbReference type="InterPro" id="IPR042241">
    <property type="entry name" value="GCP_C_sf"/>
</dbReference>
<evidence type="ECO:0000256" key="5">
    <source>
        <dbReference type="RuleBase" id="RU363050"/>
    </source>
</evidence>
<evidence type="ECO:0000259" key="7">
    <source>
        <dbReference type="Pfam" id="PF04130"/>
    </source>
</evidence>
<evidence type="ECO:0000256" key="1">
    <source>
        <dbReference type="ARBA" id="ARBA00010337"/>
    </source>
</evidence>
<dbReference type="PANTHER" id="PTHR19302">
    <property type="entry name" value="GAMMA TUBULIN COMPLEX PROTEIN"/>
    <property type="match status" value="1"/>
</dbReference>
<dbReference type="GO" id="GO:0000278">
    <property type="term" value="P:mitotic cell cycle"/>
    <property type="evidence" value="ECO:0007669"/>
    <property type="project" value="TreeGrafter"/>
</dbReference>
<dbReference type="PANTHER" id="PTHR19302:SF70">
    <property type="entry name" value="GAMMA-TUBULIN COMPLEX COMPONENT 6"/>
    <property type="match status" value="1"/>
</dbReference>
<dbReference type="GO" id="GO:0051321">
    <property type="term" value="P:meiotic cell cycle"/>
    <property type="evidence" value="ECO:0007669"/>
    <property type="project" value="TreeGrafter"/>
</dbReference>
<dbReference type="Gene3D" id="1.20.120.1900">
    <property type="entry name" value="Gamma-tubulin complex, C-terminal domain"/>
    <property type="match status" value="1"/>
</dbReference>
<evidence type="ECO:0000256" key="6">
    <source>
        <dbReference type="SAM" id="MobiDB-lite"/>
    </source>
</evidence>
<evidence type="ECO:0000256" key="4">
    <source>
        <dbReference type="ARBA" id="ARBA00023212"/>
    </source>
</evidence>
<evidence type="ECO:0000256" key="3">
    <source>
        <dbReference type="ARBA" id="ARBA00022701"/>
    </source>
</evidence>
<feature type="domain" description="Gamma tubulin complex component protein N-terminal" evidence="8">
    <location>
        <begin position="170"/>
        <end position="577"/>
    </location>
</feature>
<evidence type="ECO:0000259" key="8">
    <source>
        <dbReference type="Pfam" id="PF17681"/>
    </source>
</evidence>
<dbReference type="OrthoDB" id="775571at2759"/>
<dbReference type="InterPro" id="IPR007259">
    <property type="entry name" value="GCP"/>
</dbReference>
<dbReference type="GO" id="GO:0005874">
    <property type="term" value="C:microtubule"/>
    <property type="evidence" value="ECO:0007669"/>
    <property type="project" value="UniProtKB-KW"/>
</dbReference>
<feature type="region of interest" description="Disordered" evidence="6">
    <location>
        <begin position="48"/>
        <end position="67"/>
    </location>
</feature>
<name>A0A9W8YTS8_9PEZI</name>
<dbReference type="FunFam" id="1.20.120.1900:FF:000013">
    <property type="entry name" value="Spindle pole body component"/>
    <property type="match status" value="1"/>
</dbReference>
<dbReference type="GO" id="GO:0000922">
    <property type="term" value="C:spindle pole"/>
    <property type="evidence" value="ECO:0007669"/>
    <property type="project" value="InterPro"/>
</dbReference>
<gene>
    <name evidence="9" type="ORF">N0V93_007501</name>
</gene>
<comment type="subcellular location">
    <subcellularLocation>
        <location evidence="5">Cytoplasm</location>
        <location evidence="5">Cytoskeleton</location>
        <location evidence="5">Microtubule organizing center</location>
    </subcellularLocation>
</comment>
<dbReference type="EMBL" id="JAPEVB010000004">
    <property type="protein sequence ID" value="KAJ4390028.1"/>
    <property type="molecule type" value="Genomic_DNA"/>
</dbReference>